<evidence type="ECO:0000256" key="1">
    <source>
        <dbReference type="SAM" id="SignalP"/>
    </source>
</evidence>
<evidence type="ECO:0000313" key="2">
    <source>
        <dbReference type="EMBL" id="QDT54213.1"/>
    </source>
</evidence>
<sequence precursor="true">MIRADISQRARVVTRLAVRACLTTLVAVGLGHSVMAAAPTLTHVFPPGGQRGSTVSVTCKGKFDWPVSVAAGGVTITPGTEAGKLDIRIPEEFAADRVWIRLHNAEGASNAVPFLIGSLKEVSEVEPNNAPSKAQKLEGAEVTMNGVLTKGDVDGFAITLEAGQVVVAAVDASTRLGSPIDSILQVADERGFVLAENHDEVGLDPRLVFRASRSGVHVIRLFAFPSTPDSTIAFSGGDTSIYRLTVTTGPFVDHTLPMSTALTDGGAVEPLGWNLAAGTTAAVVPFGGAEPHGLLELEPQGEDRVASESRLGLVFSPQWGGSARVRLTPYPASANIGHAVDEIVPLAIPGAVTGRLTVSRQMDRYRLSLKKGQPVVIVAEGRSEFPIDPVMQLKDPKGGVVATLDDPSPRRAPILAHTATQDGDYELTIRDRHRRGSDRAFYQLTARMDAPDFELTTSADALVVTSDKPAELTVNVQRRGSGVGAITVEAVDLPEGVTVEPVISETKGDSSKKVKLSFLAKGGAYSGPVRIRGIAQEPTETRRFARTPVQLGACFDTLWLTVVAKPSS</sequence>
<name>A0A517SDL3_9PLAN</name>
<organism evidence="2 3">
    <name type="scientific">Caulifigura coniformis</name>
    <dbReference type="NCBI Taxonomy" id="2527983"/>
    <lineage>
        <taxon>Bacteria</taxon>
        <taxon>Pseudomonadati</taxon>
        <taxon>Planctomycetota</taxon>
        <taxon>Planctomycetia</taxon>
        <taxon>Planctomycetales</taxon>
        <taxon>Planctomycetaceae</taxon>
        <taxon>Caulifigura</taxon>
    </lineage>
</organism>
<dbReference type="RefSeq" id="WP_145030061.1">
    <property type="nucleotide sequence ID" value="NZ_CP036271.1"/>
</dbReference>
<keyword evidence="3" id="KW-1185">Reference proteome</keyword>
<dbReference type="Gene3D" id="2.60.120.380">
    <property type="match status" value="2"/>
</dbReference>
<gene>
    <name evidence="2" type="ORF">Pan44_22400</name>
</gene>
<feature type="chain" id="PRO_5021863158" description="Subtilase-type serine protease" evidence="1">
    <location>
        <begin position="37"/>
        <end position="568"/>
    </location>
</feature>
<dbReference type="KEGG" id="ccos:Pan44_22400"/>
<protein>
    <recommendedName>
        <fullName evidence="4">Subtilase-type serine protease</fullName>
    </recommendedName>
</protein>
<reference evidence="2 3" key="1">
    <citation type="submission" date="2019-02" db="EMBL/GenBank/DDBJ databases">
        <title>Deep-cultivation of Planctomycetes and their phenomic and genomic characterization uncovers novel biology.</title>
        <authorList>
            <person name="Wiegand S."/>
            <person name="Jogler M."/>
            <person name="Boedeker C."/>
            <person name="Pinto D."/>
            <person name="Vollmers J."/>
            <person name="Rivas-Marin E."/>
            <person name="Kohn T."/>
            <person name="Peeters S.H."/>
            <person name="Heuer A."/>
            <person name="Rast P."/>
            <person name="Oberbeckmann S."/>
            <person name="Bunk B."/>
            <person name="Jeske O."/>
            <person name="Meyerdierks A."/>
            <person name="Storesund J.E."/>
            <person name="Kallscheuer N."/>
            <person name="Luecker S."/>
            <person name="Lage O.M."/>
            <person name="Pohl T."/>
            <person name="Merkel B.J."/>
            <person name="Hornburger P."/>
            <person name="Mueller R.-W."/>
            <person name="Bruemmer F."/>
            <person name="Labrenz M."/>
            <person name="Spormann A.M."/>
            <person name="Op den Camp H."/>
            <person name="Overmann J."/>
            <person name="Amann R."/>
            <person name="Jetten M.S.M."/>
            <person name="Mascher T."/>
            <person name="Medema M.H."/>
            <person name="Devos D.P."/>
            <person name="Kaster A.-K."/>
            <person name="Ovreas L."/>
            <person name="Rohde M."/>
            <person name="Galperin M.Y."/>
            <person name="Jogler C."/>
        </authorList>
    </citation>
    <scope>NUCLEOTIDE SEQUENCE [LARGE SCALE GENOMIC DNA]</scope>
    <source>
        <strain evidence="2 3">Pan44</strain>
    </source>
</reference>
<evidence type="ECO:0000313" key="3">
    <source>
        <dbReference type="Proteomes" id="UP000315700"/>
    </source>
</evidence>
<dbReference type="Proteomes" id="UP000315700">
    <property type="component" value="Chromosome"/>
</dbReference>
<evidence type="ECO:0008006" key="4">
    <source>
        <dbReference type="Google" id="ProtNLM"/>
    </source>
</evidence>
<feature type="signal peptide" evidence="1">
    <location>
        <begin position="1"/>
        <end position="36"/>
    </location>
</feature>
<accession>A0A517SDL3</accession>
<dbReference type="InParanoid" id="A0A517SDL3"/>
<dbReference type="AlphaFoldDB" id="A0A517SDL3"/>
<proteinExistence type="predicted"/>
<keyword evidence="1" id="KW-0732">Signal</keyword>
<dbReference type="EMBL" id="CP036271">
    <property type="protein sequence ID" value="QDT54213.1"/>
    <property type="molecule type" value="Genomic_DNA"/>
</dbReference>
<dbReference type="OrthoDB" id="235850at2"/>